<dbReference type="SUPFAM" id="SSF69318">
    <property type="entry name" value="Integrin alpha N-terminal domain"/>
    <property type="match status" value="1"/>
</dbReference>
<dbReference type="OrthoDB" id="2675126at2"/>
<dbReference type="Pfam" id="PF00395">
    <property type="entry name" value="SLH"/>
    <property type="match status" value="2"/>
</dbReference>
<dbReference type="RefSeq" id="WP_038085417.1">
    <property type="nucleotide sequence ID" value="NZ_JMIR01000005.1"/>
</dbReference>
<evidence type="ECO:0000313" key="3">
    <source>
        <dbReference type="EMBL" id="KEO84295.1"/>
    </source>
</evidence>
<sequence>MKRSSWKKTTAVLTAGLLLAGAPLAATALVPTAAHAGNPIYSTLQGHYSEGAVKRLASYGVLTSNEWQAFNPDEPVTRADFDRWVQSALHAKPTHLTGGNNIPRWEAAEILEKIRSNATGDNGAANADMFVDHEQIPPEARAAVGRLYKQGIVVGEGYGLFCPNWKLTRGEAAVMLNALLPASQGLQIGADDNVVLRKDNVDLNNDGKAQETLAVVANKNESKPGYLGLFDRNGRLQTRFNLDPEVTRDPVQLLVNDVTGDGKNDLILESDLHGNGGMGAHDLRVFVQGANGTFSSAKVQQPDWAAKFNSITLDTNTLTWNIKSTADNRSWTVQLVGPQWNGFDPSFLQKPYQMNVDNPYSVSVVNGKLTTRHWAWVGHHIMGVFDLVPSYKYVNGAFVVDSYQTEQVPGTKLTQK</sequence>
<dbReference type="AlphaFoldDB" id="A0A074LUK9"/>
<keyword evidence="1" id="KW-0732">Signal</keyword>
<feature type="signal peptide" evidence="1">
    <location>
        <begin position="1"/>
        <end position="28"/>
    </location>
</feature>
<feature type="domain" description="SLH" evidence="2">
    <location>
        <begin position="36"/>
        <end position="99"/>
    </location>
</feature>
<name>A0A074LUK9_9BACL</name>
<feature type="domain" description="SLH" evidence="2">
    <location>
        <begin position="127"/>
        <end position="190"/>
    </location>
</feature>
<dbReference type="InterPro" id="IPR028994">
    <property type="entry name" value="Integrin_alpha_N"/>
</dbReference>
<feature type="chain" id="PRO_5038922696" description="SLH domain-containing protein" evidence="1">
    <location>
        <begin position="29"/>
        <end position="416"/>
    </location>
</feature>
<evidence type="ECO:0000259" key="2">
    <source>
        <dbReference type="PROSITE" id="PS51272"/>
    </source>
</evidence>
<dbReference type="Proteomes" id="UP000027931">
    <property type="component" value="Unassembled WGS sequence"/>
</dbReference>
<organism evidence="3 4">
    <name type="scientific">Tumebacillus flagellatus</name>
    <dbReference type="NCBI Taxonomy" id="1157490"/>
    <lineage>
        <taxon>Bacteria</taxon>
        <taxon>Bacillati</taxon>
        <taxon>Bacillota</taxon>
        <taxon>Bacilli</taxon>
        <taxon>Bacillales</taxon>
        <taxon>Alicyclobacillaceae</taxon>
        <taxon>Tumebacillus</taxon>
    </lineage>
</organism>
<keyword evidence="4" id="KW-1185">Reference proteome</keyword>
<gene>
    <name evidence="3" type="ORF">EL26_05880</name>
</gene>
<evidence type="ECO:0000256" key="1">
    <source>
        <dbReference type="SAM" id="SignalP"/>
    </source>
</evidence>
<protein>
    <recommendedName>
        <fullName evidence="2">SLH domain-containing protein</fullName>
    </recommendedName>
</protein>
<evidence type="ECO:0000313" key="4">
    <source>
        <dbReference type="Proteomes" id="UP000027931"/>
    </source>
</evidence>
<reference evidence="3 4" key="1">
    <citation type="journal article" date="2013" name="Int. J. Syst. Evol. Microbiol.">
        <title>Tumebacillus flagellatus sp. nov., an alpha-amylase/pullulanase-producing bacterium isolated from cassava wastewater.</title>
        <authorList>
            <person name="Wang Q."/>
            <person name="Xie N."/>
            <person name="Qin Y."/>
            <person name="Shen N."/>
            <person name="Zhu J."/>
            <person name="Mi H."/>
            <person name="Huang R."/>
        </authorList>
    </citation>
    <scope>NUCLEOTIDE SEQUENCE [LARGE SCALE GENOMIC DNA]</scope>
    <source>
        <strain evidence="3 4">GST4</strain>
    </source>
</reference>
<proteinExistence type="predicted"/>
<dbReference type="eggNOG" id="COG1404">
    <property type="taxonomic scope" value="Bacteria"/>
</dbReference>
<dbReference type="EMBL" id="JMIR01000005">
    <property type="protein sequence ID" value="KEO84295.1"/>
    <property type="molecule type" value="Genomic_DNA"/>
</dbReference>
<dbReference type="STRING" id="1157490.EL26_05880"/>
<accession>A0A074LUK9</accession>
<comment type="caution">
    <text evidence="3">The sequence shown here is derived from an EMBL/GenBank/DDBJ whole genome shotgun (WGS) entry which is preliminary data.</text>
</comment>
<dbReference type="PROSITE" id="PS51272">
    <property type="entry name" value="SLH"/>
    <property type="match status" value="2"/>
</dbReference>
<dbReference type="InterPro" id="IPR001119">
    <property type="entry name" value="SLH_dom"/>
</dbReference>